<accession>A0A0X3NYX1</accession>
<evidence type="ECO:0000256" key="5">
    <source>
        <dbReference type="ARBA" id="ARBA00022989"/>
    </source>
</evidence>
<gene>
    <name evidence="15" type="primary">GDPD1</name>
    <name evidence="15" type="ORF">TR151035</name>
</gene>
<dbReference type="Gene3D" id="3.20.20.190">
    <property type="entry name" value="Phosphatidylinositol (PI) phosphodiesterase"/>
    <property type="match status" value="1"/>
</dbReference>
<dbReference type="AlphaFoldDB" id="A0A0X3NYX1"/>
<organism evidence="15">
    <name type="scientific">Schistocephalus solidus</name>
    <name type="common">Tapeworm</name>
    <dbReference type="NCBI Taxonomy" id="70667"/>
    <lineage>
        <taxon>Eukaryota</taxon>
        <taxon>Metazoa</taxon>
        <taxon>Spiralia</taxon>
        <taxon>Lophotrochozoa</taxon>
        <taxon>Platyhelminthes</taxon>
        <taxon>Cestoda</taxon>
        <taxon>Eucestoda</taxon>
        <taxon>Diphyllobothriidea</taxon>
        <taxon>Diphyllobothriidae</taxon>
        <taxon>Schistocephalus</taxon>
    </lineage>
</organism>
<dbReference type="InterPro" id="IPR017946">
    <property type="entry name" value="PLC-like_Pdiesterase_TIM-brl"/>
</dbReference>
<dbReference type="GO" id="GO:0008081">
    <property type="term" value="F:phosphoric diester hydrolase activity"/>
    <property type="evidence" value="ECO:0007669"/>
    <property type="project" value="InterPro"/>
</dbReference>
<evidence type="ECO:0000256" key="10">
    <source>
        <dbReference type="ARBA" id="ARBA00047538"/>
    </source>
</evidence>
<protein>
    <submittedName>
        <fullName evidence="15">Glycerophosphodiester phosphodiesterase domain-containing protein 1</fullName>
    </submittedName>
</protein>
<dbReference type="InterPro" id="IPR030395">
    <property type="entry name" value="GP_PDE_dom"/>
</dbReference>
<dbReference type="SUPFAM" id="SSF51695">
    <property type="entry name" value="PLC-like phosphodiesterases"/>
    <property type="match status" value="1"/>
</dbReference>
<dbReference type="GO" id="GO:0004622">
    <property type="term" value="F:phosphatidylcholine lysophospholipase activity"/>
    <property type="evidence" value="ECO:0007669"/>
    <property type="project" value="TreeGrafter"/>
</dbReference>
<dbReference type="InterPro" id="IPR052271">
    <property type="entry name" value="GDPD-Related"/>
</dbReference>
<dbReference type="CDD" id="cd08612">
    <property type="entry name" value="GDPD_GDE4"/>
    <property type="match status" value="1"/>
</dbReference>
<dbReference type="Pfam" id="PF03009">
    <property type="entry name" value="GDPD"/>
    <property type="match status" value="1"/>
</dbReference>
<dbReference type="GO" id="GO:0046475">
    <property type="term" value="P:glycerophospholipid catabolic process"/>
    <property type="evidence" value="ECO:0007669"/>
    <property type="project" value="TreeGrafter"/>
</dbReference>
<dbReference type="GO" id="GO:0005789">
    <property type="term" value="C:endoplasmic reticulum membrane"/>
    <property type="evidence" value="ECO:0007669"/>
    <property type="project" value="TreeGrafter"/>
</dbReference>
<evidence type="ECO:0000256" key="4">
    <source>
        <dbReference type="ARBA" id="ARBA00022801"/>
    </source>
</evidence>
<keyword evidence="4" id="KW-0378">Hydrolase</keyword>
<keyword evidence="6" id="KW-0443">Lipid metabolism</keyword>
<keyword evidence="5 13" id="KW-1133">Transmembrane helix</keyword>
<evidence type="ECO:0000256" key="12">
    <source>
        <dbReference type="ARBA" id="ARBA00048947"/>
    </source>
</evidence>
<evidence type="ECO:0000256" key="13">
    <source>
        <dbReference type="SAM" id="Phobius"/>
    </source>
</evidence>
<feature type="transmembrane region" description="Helical" evidence="13">
    <location>
        <begin position="218"/>
        <end position="235"/>
    </location>
</feature>
<evidence type="ECO:0000256" key="7">
    <source>
        <dbReference type="ARBA" id="ARBA00023136"/>
    </source>
</evidence>
<comment type="subcellular location">
    <subcellularLocation>
        <location evidence="1">Membrane</location>
    </subcellularLocation>
</comment>
<name>A0A0X3NYX1_SCHSO</name>
<dbReference type="PANTHER" id="PTHR42758">
    <property type="entry name" value="PHOSPHATIDYLGLYCEROL PHOSPHOLIPASE C"/>
    <property type="match status" value="1"/>
</dbReference>
<evidence type="ECO:0000313" key="15">
    <source>
        <dbReference type="EMBL" id="JAP44563.1"/>
    </source>
</evidence>
<dbReference type="EMBL" id="GEEE01018662">
    <property type="protein sequence ID" value="JAP44563.1"/>
    <property type="molecule type" value="Transcribed_RNA"/>
</dbReference>
<evidence type="ECO:0000256" key="3">
    <source>
        <dbReference type="ARBA" id="ARBA00022692"/>
    </source>
</evidence>
<evidence type="ECO:0000256" key="9">
    <source>
        <dbReference type="ARBA" id="ARBA00047392"/>
    </source>
</evidence>
<dbReference type="PANTHER" id="PTHR42758:SF2">
    <property type="entry name" value="PHOSPHATIDYLGLYCEROL PHOSPHOLIPASE C"/>
    <property type="match status" value="1"/>
</dbReference>
<feature type="transmembrane region" description="Helical" evidence="13">
    <location>
        <begin position="6"/>
        <end position="21"/>
    </location>
</feature>
<dbReference type="PROSITE" id="PS51704">
    <property type="entry name" value="GP_PDE"/>
    <property type="match status" value="1"/>
</dbReference>
<evidence type="ECO:0000256" key="1">
    <source>
        <dbReference type="ARBA" id="ARBA00004370"/>
    </source>
</evidence>
<keyword evidence="7 13" id="KW-0472">Membrane</keyword>
<comment type="catalytic activity">
    <reaction evidence="11">
        <text>1-O-(1Z-octadecenyl)-sn-glycero-3-phospho-N-hexadecanoyl-ethanolamine + H2O = 1-O-(1Z-octadecenyl)-sn-glycero-3-phosphate + N-hexadecanoylethanolamine + H(+)</text>
        <dbReference type="Rhea" id="RHEA:53184"/>
        <dbReference type="ChEBI" id="CHEBI:15377"/>
        <dbReference type="ChEBI" id="CHEBI:15378"/>
        <dbReference type="ChEBI" id="CHEBI:71464"/>
        <dbReference type="ChEBI" id="CHEBI:137009"/>
        <dbReference type="ChEBI" id="CHEBI:137017"/>
    </reaction>
    <physiologicalReaction direction="left-to-right" evidence="11">
        <dbReference type="Rhea" id="RHEA:53185"/>
    </physiologicalReaction>
</comment>
<reference evidence="15" key="1">
    <citation type="submission" date="2016-01" db="EMBL/GenBank/DDBJ databases">
        <title>Reference transcriptome for the parasite Schistocephalus solidus: insights into the molecular evolution of parasitism.</title>
        <authorList>
            <person name="Hebert F.O."/>
            <person name="Grambauer S."/>
            <person name="Barber I."/>
            <person name="Landry C.R."/>
            <person name="Aubin-Horth N."/>
        </authorList>
    </citation>
    <scope>NUCLEOTIDE SEQUENCE</scope>
</reference>
<keyword evidence="3 13" id="KW-0812">Transmembrane</keyword>
<comment type="similarity">
    <text evidence="2">Belongs to the glycerophosphoryl diester phosphodiesterase family.</text>
</comment>
<evidence type="ECO:0000259" key="14">
    <source>
        <dbReference type="PROSITE" id="PS51704"/>
    </source>
</evidence>
<feature type="domain" description="GP-PDE" evidence="14">
    <location>
        <begin position="37"/>
        <end position="340"/>
    </location>
</feature>
<comment type="catalytic activity">
    <reaction evidence="9">
        <text>N-(5Z,8Z,11Z,14Z-eicosatetraenoyl)-1-(9Z-octadecenoyl)-sn-glycero-3-phosphoethanolamine + H2O = N-(5Z,8Z,11Z,14Z-eicosatetraenoyl)-ethanolamine + 1-(9Z-octadecenoyl)-sn-glycero-3-phosphate + H(+)</text>
        <dbReference type="Rhea" id="RHEA:45544"/>
        <dbReference type="ChEBI" id="CHEBI:2700"/>
        <dbReference type="ChEBI" id="CHEBI:15377"/>
        <dbReference type="ChEBI" id="CHEBI:15378"/>
        <dbReference type="ChEBI" id="CHEBI:74544"/>
        <dbReference type="ChEBI" id="CHEBI:85223"/>
    </reaction>
    <physiologicalReaction direction="left-to-right" evidence="9">
        <dbReference type="Rhea" id="RHEA:45545"/>
    </physiologicalReaction>
</comment>
<proteinExistence type="inferred from homology"/>
<comment type="catalytic activity">
    <reaction evidence="8">
        <text>1-O-hexadecyl-sn-glycero-3-phosphocholine + H2O = 1-O-hexadecyl-sn-glycero-3-phosphate + choline + H(+)</text>
        <dbReference type="Rhea" id="RHEA:41143"/>
        <dbReference type="ChEBI" id="CHEBI:15354"/>
        <dbReference type="ChEBI" id="CHEBI:15377"/>
        <dbReference type="ChEBI" id="CHEBI:15378"/>
        <dbReference type="ChEBI" id="CHEBI:64496"/>
        <dbReference type="ChEBI" id="CHEBI:77580"/>
    </reaction>
    <physiologicalReaction direction="left-to-right" evidence="8">
        <dbReference type="Rhea" id="RHEA:41144"/>
    </physiologicalReaction>
</comment>
<comment type="catalytic activity">
    <reaction evidence="12">
        <text>N,1-di-(9Z-octadecenoyl)-sn-glycero-3-phosphoethanolamine + H2O = N-(9Z-octadecenoyl) ethanolamine + 1-(9Z-octadecenoyl)-sn-glycero-3-phosphate + H(+)</text>
        <dbReference type="Rhea" id="RHEA:56460"/>
        <dbReference type="ChEBI" id="CHEBI:15377"/>
        <dbReference type="ChEBI" id="CHEBI:15378"/>
        <dbReference type="ChEBI" id="CHEBI:71466"/>
        <dbReference type="ChEBI" id="CHEBI:74544"/>
        <dbReference type="ChEBI" id="CHEBI:85222"/>
    </reaction>
    <physiologicalReaction direction="left-to-right" evidence="12">
        <dbReference type="Rhea" id="RHEA:56461"/>
    </physiologicalReaction>
</comment>
<evidence type="ECO:0000256" key="11">
    <source>
        <dbReference type="ARBA" id="ARBA00048580"/>
    </source>
</evidence>
<comment type="catalytic activity">
    <reaction evidence="10">
        <text>N-hexadecanoyl-1-(9Z-octadecenoyl)-sn-glycero-3-phosphoethanolamine + H2O = N-hexadecanoylethanolamine + 1-(9Z-octadecenoyl)-sn-glycero-3-phosphate + H(+)</text>
        <dbReference type="Rhea" id="RHEA:53168"/>
        <dbReference type="ChEBI" id="CHEBI:15377"/>
        <dbReference type="ChEBI" id="CHEBI:15378"/>
        <dbReference type="ChEBI" id="CHEBI:71464"/>
        <dbReference type="ChEBI" id="CHEBI:74544"/>
        <dbReference type="ChEBI" id="CHEBI:85217"/>
    </reaction>
    <physiologicalReaction direction="left-to-right" evidence="10">
        <dbReference type="Rhea" id="RHEA:53169"/>
    </physiologicalReaction>
</comment>
<evidence type="ECO:0000256" key="8">
    <source>
        <dbReference type="ARBA" id="ARBA00036083"/>
    </source>
</evidence>
<evidence type="ECO:0000256" key="2">
    <source>
        <dbReference type="ARBA" id="ARBA00007277"/>
    </source>
</evidence>
<evidence type="ECO:0000256" key="6">
    <source>
        <dbReference type="ARBA" id="ARBA00023098"/>
    </source>
</evidence>
<sequence>MVFEVVLALIGLYMILSFVLLRNPQLLYKRRTPAFKAAMICHRGGSGEFLENTMDAFSGYAISSPLPLNTPRCVELGCDLIELDCQLTKDDQVVVSHDNDLSRGTGKNVRVSDLDFNDLPEYSASVKVQFGFGEEYHAKPGASRRIPLLRSVFEAFPTVPINIDVKVDNDLLVRKISDMIKEFNREELTVWGSFSDLVNKKCRSENPRIPTFFPIKEVLWIVVMYYVGLLPFLPIKDDFFEIPLIRNFFRMPNVVQYLTSWISAVPRFLRLGVPDDVILRRIVCLTDWVLMSPKLFAHLKARGIPVFIWVCNTTEDFDRAFAAGGQGVVTDYPSRLVVYLNQHPEIDRGLFTKLKTDGVARRLAIPGQKSQ</sequence>